<evidence type="ECO:0000259" key="2">
    <source>
        <dbReference type="PROSITE" id="PS50994"/>
    </source>
</evidence>
<feature type="domain" description="Integrase catalytic" evidence="2">
    <location>
        <begin position="169"/>
        <end position="330"/>
    </location>
</feature>
<dbReference type="InterPro" id="IPR041588">
    <property type="entry name" value="Integrase_H2C2"/>
</dbReference>
<dbReference type="GO" id="GO:0015074">
    <property type="term" value="P:DNA integration"/>
    <property type="evidence" value="ECO:0007669"/>
    <property type="project" value="InterPro"/>
</dbReference>
<dbReference type="InterPro" id="IPR050951">
    <property type="entry name" value="Retrovirus_Pol_polyprotein"/>
</dbReference>
<protein>
    <recommendedName>
        <fullName evidence="1">RNA-directed DNA polymerase</fullName>
        <ecNumber evidence="1">2.7.7.49</ecNumber>
    </recommendedName>
</protein>
<evidence type="ECO:0000256" key="1">
    <source>
        <dbReference type="ARBA" id="ARBA00012493"/>
    </source>
</evidence>
<dbReference type="PROSITE" id="PS50994">
    <property type="entry name" value="INTEGRASE"/>
    <property type="match status" value="1"/>
</dbReference>
<sequence>MEFNIKIVFLADKANSVANALRGGGCPPIEAEEIETAEMQNIISEIRRSDALVENALNSELWLDWLKEEEGWKELIQMLESGKTQGSVKIPGLKKEVFMEEYMLVGNFLRNSESEEYNRRVVPLKARHELIKQAYEGCWAAHFGTEELWRQLSKRIFWPKMRAHIENVVKGCPECICTNDQPKLTAPLTPYQNFCSIGDCACDLIDVGIVHTRQSLHSPQLLICSQNTQWQFRFPIKKLNRSESIHRTLSHWRSQFTKLMKIEHIMTKGYNSRANGAVERFNKTLMHTMKKRTAVPFEWDDQVAFSVYAYNNSAHSTTGESPMFLMCGRDSMGPLEMAGKNAVGINYSDVDEYKCLLKQKLIKVHKIVKEHADKECERHKRMFDQKHKTNSRQYPLPGSRVLVEVPSEKLGVQCPKLVNKWRGPYRVVACSNNSAKVVPILRKMGEILEIPFDNLRIIPPQMDDILIKTVKGRAKMRNVGETGLCCDEVSLRMSDDSDDEPVIADSQQQKLQTEVNTEKLKKTGRPKKAKKEDSYESYEAKDIKCFLEYVENAPILWDASIDNSHRKEFKWHHYEEIEHVCRKFMPKGRRIGETAERLFVELKRDYDRHLRKKKVDQECAYVIGSTTHLVKESMEDLEVLGENEDKTRTPKRIFEELDLKTPKRQKKVDKMDHFFRKIRQTDADNCGCRKNCANESNENSCKSRRIFFGRNLRLSPENSRALIIACSVIHNITIGPLIVAHPHTIAPPLPDPYRTAEEQRSALMDYLLNNN</sequence>
<name>A0A8R1DXQ8_CAEJA</name>
<dbReference type="EnsemblMetazoa" id="CJA13355c.1">
    <property type="protein sequence ID" value="CJA13355c.1"/>
    <property type="gene ID" value="WBGene00132559"/>
</dbReference>
<dbReference type="InterPro" id="IPR012337">
    <property type="entry name" value="RNaseH-like_sf"/>
</dbReference>
<organism evidence="3 4">
    <name type="scientific">Caenorhabditis japonica</name>
    <dbReference type="NCBI Taxonomy" id="281687"/>
    <lineage>
        <taxon>Eukaryota</taxon>
        <taxon>Metazoa</taxon>
        <taxon>Ecdysozoa</taxon>
        <taxon>Nematoda</taxon>
        <taxon>Chromadorea</taxon>
        <taxon>Rhabditida</taxon>
        <taxon>Rhabditina</taxon>
        <taxon>Rhabditomorpha</taxon>
        <taxon>Rhabditoidea</taxon>
        <taxon>Rhabditidae</taxon>
        <taxon>Peloderinae</taxon>
        <taxon>Caenorhabditis</taxon>
    </lineage>
</organism>
<dbReference type="SUPFAM" id="SSF53098">
    <property type="entry name" value="Ribonuclease H-like"/>
    <property type="match status" value="1"/>
</dbReference>
<dbReference type="Proteomes" id="UP000005237">
    <property type="component" value="Unassembled WGS sequence"/>
</dbReference>
<dbReference type="Pfam" id="PF17921">
    <property type="entry name" value="Integrase_H2C2"/>
    <property type="match status" value="1"/>
</dbReference>
<dbReference type="Gene3D" id="3.30.420.10">
    <property type="entry name" value="Ribonuclease H-like superfamily/Ribonuclease H"/>
    <property type="match status" value="1"/>
</dbReference>
<evidence type="ECO:0000313" key="3">
    <source>
        <dbReference type="EnsemblMetazoa" id="CJA13355c.1"/>
    </source>
</evidence>
<dbReference type="EC" id="2.7.7.49" evidence="1"/>
<dbReference type="AlphaFoldDB" id="A0A8R1DXQ8"/>
<dbReference type="GO" id="GO:0003676">
    <property type="term" value="F:nucleic acid binding"/>
    <property type="evidence" value="ECO:0007669"/>
    <property type="project" value="InterPro"/>
</dbReference>
<reference evidence="3" key="2">
    <citation type="submission" date="2022-06" db="UniProtKB">
        <authorList>
            <consortium name="EnsemblMetazoa"/>
        </authorList>
    </citation>
    <scope>IDENTIFICATION</scope>
    <source>
        <strain evidence="3">DF5081</strain>
    </source>
</reference>
<keyword evidence="4" id="KW-1185">Reference proteome</keyword>
<dbReference type="Gene3D" id="1.10.340.70">
    <property type="match status" value="1"/>
</dbReference>
<dbReference type="InterPro" id="IPR001584">
    <property type="entry name" value="Integrase_cat-core"/>
</dbReference>
<reference evidence="4" key="1">
    <citation type="submission" date="2010-08" db="EMBL/GenBank/DDBJ databases">
        <authorList>
            <consortium name="Caenorhabditis japonica Sequencing Consortium"/>
            <person name="Wilson R.K."/>
        </authorList>
    </citation>
    <scope>NUCLEOTIDE SEQUENCE [LARGE SCALE GENOMIC DNA]</scope>
    <source>
        <strain evidence="4">DF5081</strain>
    </source>
</reference>
<accession>A0A8R1DXQ8</accession>
<evidence type="ECO:0000313" key="4">
    <source>
        <dbReference type="Proteomes" id="UP000005237"/>
    </source>
</evidence>
<dbReference type="PANTHER" id="PTHR37984:SF5">
    <property type="entry name" value="PROTEIN NYNRIN-LIKE"/>
    <property type="match status" value="1"/>
</dbReference>
<dbReference type="PANTHER" id="PTHR37984">
    <property type="entry name" value="PROTEIN CBG26694"/>
    <property type="match status" value="1"/>
</dbReference>
<dbReference type="GO" id="GO:0003964">
    <property type="term" value="F:RNA-directed DNA polymerase activity"/>
    <property type="evidence" value="ECO:0007669"/>
    <property type="project" value="UniProtKB-EC"/>
</dbReference>
<proteinExistence type="predicted"/>
<dbReference type="InterPro" id="IPR036397">
    <property type="entry name" value="RNaseH_sf"/>
</dbReference>